<dbReference type="PANTHER" id="PTHR10146">
    <property type="entry name" value="PROLINE SYNTHETASE CO-TRANSCRIBED BACTERIAL HOMOLOG PROTEIN"/>
    <property type="match status" value="1"/>
</dbReference>
<reference evidence="7" key="5">
    <citation type="submission" date="2025-09" db="UniProtKB">
        <authorList>
            <consortium name="Ensembl"/>
        </authorList>
    </citation>
    <scope>IDENTIFICATION</scope>
</reference>
<dbReference type="PANTHER" id="PTHR10146:SF14">
    <property type="entry name" value="PYRIDOXAL PHOSPHATE HOMEOSTASIS PROTEIN"/>
    <property type="match status" value="1"/>
</dbReference>
<dbReference type="Ensembl" id="ENSCMIT00000013489.1">
    <property type="protein sequence ID" value="ENSCMIP00000013197.1"/>
    <property type="gene ID" value="ENSCMIG00000006652.1"/>
</dbReference>
<reference evidence="8" key="1">
    <citation type="journal article" date="2006" name="Science">
        <title>Ancient noncoding elements conserved in the human genome.</title>
        <authorList>
            <person name="Venkatesh B."/>
            <person name="Kirkness E.F."/>
            <person name="Loh Y.H."/>
            <person name="Halpern A.L."/>
            <person name="Lee A.P."/>
            <person name="Johnson J."/>
            <person name="Dandona N."/>
            <person name="Viswanathan L.D."/>
            <person name="Tay A."/>
            <person name="Venter J.C."/>
            <person name="Strausberg R.L."/>
            <person name="Brenner S."/>
        </authorList>
    </citation>
    <scope>NUCLEOTIDE SEQUENCE [LARGE SCALE GENOMIC DNA]</scope>
</reference>
<dbReference type="NCBIfam" id="TIGR00044">
    <property type="entry name" value="YggS family pyridoxal phosphate-dependent enzyme"/>
    <property type="match status" value="1"/>
</dbReference>
<dbReference type="CDD" id="cd06822">
    <property type="entry name" value="PLPDE_III_YBL036c_euk"/>
    <property type="match status" value="1"/>
</dbReference>
<feature type="modified residue" description="N6-(pyridoxal phosphate)lysine" evidence="2 3">
    <location>
        <position position="39"/>
    </location>
</feature>
<evidence type="ECO:0000256" key="4">
    <source>
        <dbReference type="RuleBase" id="RU004514"/>
    </source>
</evidence>
<evidence type="ECO:0000313" key="7">
    <source>
        <dbReference type="Ensembl" id="ENSCMIP00000013197.1"/>
    </source>
</evidence>
<reference evidence="8" key="3">
    <citation type="journal article" date="2014" name="Nature">
        <title>Elephant shark genome provides unique insights into gnathostome evolution.</title>
        <authorList>
            <consortium name="International Elephant Shark Genome Sequencing Consortium"/>
            <person name="Venkatesh B."/>
            <person name="Lee A.P."/>
            <person name="Ravi V."/>
            <person name="Maurya A.K."/>
            <person name="Lian M.M."/>
            <person name="Swann J.B."/>
            <person name="Ohta Y."/>
            <person name="Flajnik M.F."/>
            <person name="Sutoh Y."/>
            <person name="Kasahara M."/>
            <person name="Hoon S."/>
            <person name="Gangu V."/>
            <person name="Roy S.W."/>
            <person name="Irimia M."/>
            <person name="Korzh V."/>
            <person name="Kondrychyn I."/>
            <person name="Lim Z.W."/>
            <person name="Tay B.H."/>
            <person name="Tohari S."/>
            <person name="Kong K.W."/>
            <person name="Ho S."/>
            <person name="Lorente-Galdos B."/>
            <person name="Quilez J."/>
            <person name="Marques-Bonet T."/>
            <person name="Raney B.J."/>
            <person name="Ingham P.W."/>
            <person name="Tay A."/>
            <person name="Hillier L.W."/>
            <person name="Minx P."/>
            <person name="Boehm T."/>
            <person name="Wilson R.K."/>
            <person name="Brenner S."/>
            <person name="Warren W.C."/>
        </authorList>
    </citation>
    <scope>NUCLEOTIDE SEQUENCE [LARGE SCALE GENOMIC DNA]</scope>
</reference>
<dbReference type="AlphaFoldDB" id="A0A4W3HDH1"/>
<proteinExistence type="inferred from homology"/>
<accession>A0A4W3HDH1</accession>
<reference evidence="8" key="2">
    <citation type="journal article" date="2007" name="PLoS Biol.">
        <title>Survey sequencing and comparative analysis of the elephant shark (Callorhinchus milii) genome.</title>
        <authorList>
            <person name="Venkatesh B."/>
            <person name="Kirkness E.F."/>
            <person name="Loh Y.H."/>
            <person name="Halpern A.L."/>
            <person name="Lee A.P."/>
            <person name="Johnson J."/>
            <person name="Dandona N."/>
            <person name="Viswanathan L.D."/>
            <person name="Tay A."/>
            <person name="Venter J.C."/>
            <person name="Strausberg R.L."/>
            <person name="Brenner S."/>
        </authorList>
    </citation>
    <scope>NUCLEOTIDE SEQUENCE [LARGE SCALE GENOMIC DNA]</scope>
</reference>
<dbReference type="PIRSF" id="PIRSF004848">
    <property type="entry name" value="YBL036c_PLPDEIII"/>
    <property type="match status" value="1"/>
</dbReference>
<evidence type="ECO:0000256" key="3">
    <source>
        <dbReference type="PIRSR" id="PIRSR004848-1"/>
    </source>
</evidence>
<gene>
    <name evidence="2" type="primary">PROSC</name>
</gene>
<evidence type="ECO:0000256" key="2">
    <source>
        <dbReference type="HAMAP-Rule" id="MF_03225"/>
    </source>
</evidence>
<dbReference type="Proteomes" id="UP000314986">
    <property type="component" value="Unassembled WGS sequence"/>
</dbReference>
<dbReference type="Pfam" id="PF01168">
    <property type="entry name" value="Ala_racemase_N"/>
    <property type="match status" value="1"/>
</dbReference>
<feature type="compositionally biased region" description="Polar residues" evidence="5">
    <location>
        <begin position="247"/>
        <end position="256"/>
    </location>
</feature>
<dbReference type="Gene3D" id="3.20.20.10">
    <property type="entry name" value="Alanine racemase"/>
    <property type="match status" value="1"/>
</dbReference>
<dbReference type="InterPro" id="IPR029066">
    <property type="entry name" value="PLP-binding_barrel"/>
</dbReference>
<evidence type="ECO:0000256" key="1">
    <source>
        <dbReference type="ARBA" id="ARBA00022898"/>
    </source>
</evidence>
<evidence type="ECO:0000313" key="8">
    <source>
        <dbReference type="Proteomes" id="UP000314986"/>
    </source>
</evidence>
<sequence>MAVDVSRALRGVSVNIKAAVARREGSLPALTPRLVAVSKTKPPAMVMEAYCHGQRHFGENYVQELVTKASNTQILSDCPEIKWHFVGHLQKSNVSKLMGTPNLFMIETIDSIKLADKVNLTWQKKKASERLKVMVQVNTSGEEKSGFGSAPEHLSVVEHNARRVLNLEFTGLMTIGRYGYDLSQGPNPDFQKLSGHRKEVCAKLDLPLDKVELSMGMSTDYAHAIEVGATSVRVGSIIFGEREYPNTPKSSQSTQGVEEAKEKMEGLTVSAN</sequence>
<keyword evidence="1 2" id="KW-0663">Pyridoxal phosphate</keyword>
<comment type="function">
    <text evidence="2">Pyridoxal 5'-phosphate (PLP)-binding protein, which may be involved in intracellular homeostatic regulation of pyridoxal 5'-phosphate (PLP), the active form of vitamin B6.</text>
</comment>
<evidence type="ECO:0000256" key="5">
    <source>
        <dbReference type="SAM" id="MobiDB-lite"/>
    </source>
</evidence>
<dbReference type="GO" id="GO:0030170">
    <property type="term" value="F:pyridoxal phosphate binding"/>
    <property type="evidence" value="ECO:0007669"/>
    <property type="project" value="UniProtKB-UniRule"/>
</dbReference>
<dbReference type="InterPro" id="IPR011078">
    <property type="entry name" value="PyrdxlP_homeostasis"/>
</dbReference>
<comment type="cofactor">
    <cofactor evidence="3">
        <name>pyridoxal 5'-phosphate</name>
        <dbReference type="ChEBI" id="CHEBI:597326"/>
    </cofactor>
</comment>
<dbReference type="HAMAP" id="MF_02087">
    <property type="entry name" value="PLP_homeostasis"/>
    <property type="match status" value="1"/>
</dbReference>
<feature type="region of interest" description="Disordered" evidence="5">
    <location>
        <begin position="243"/>
        <end position="272"/>
    </location>
</feature>
<dbReference type="OMA" id="PLEWHMI"/>
<protein>
    <recommendedName>
        <fullName evidence="2">Pyridoxal phosphate homeostasis protein</fullName>
        <shortName evidence="2">PLP homeostasis protein</shortName>
    </recommendedName>
    <alternativeName>
        <fullName evidence="2">Proline synthase co-transcribed bacterial homolog protein</fullName>
    </alternativeName>
</protein>
<dbReference type="InParanoid" id="A0A4W3HDH1"/>
<keyword evidence="8" id="KW-1185">Reference proteome</keyword>
<dbReference type="SUPFAM" id="SSF51419">
    <property type="entry name" value="PLP-binding barrel"/>
    <property type="match status" value="1"/>
</dbReference>
<comment type="similarity">
    <text evidence="2 4">Belongs to the pyridoxal phosphate-binding protein YggS/PROSC family.</text>
</comment>
<feature type="domain" description="Alanine racemase N-terminal" evidence="6">
    <location>
        <begin position="31"/>
        <end position="242"/>
    </location>
</feature>
<dbReference type="InterPro" id="IPR001608">
    <property type="entry name" value="Ala_racemase_N"/>
</dbReference>
<name>A0A4W3HDH1_CALMI</name>
<dbReference type="GeneTree" id="ENSGT00390000004928"/>
<dbReference type="FunFam" id="3.20.20.10:FF:000007">
    <property type="entry name" value="Pyridoxal phosphate homeostasis protein"/>
    <property type="match status" value="1"/>
</dbReference>
<reference evidence="7" key="4">
    <citation type="submission" date="2025-08" db="UniProtKB">
        <authorList>
            <consortium name="Ensembl"/>
        </authorList>
    </citation>
    <scope>IDENTIFICATION</scope>
</reference>
<dbReference type="STRING" id="7868.ENSCMIP00000013197"/>
<organism evidence="7 8">
    <name type="scientific">Callorhinchus milii</name>
    <name type="common">Ghost shark</name>
    <dbReference type="NCBI Taxonomy" id="7868"/>
    <lineage>
        <taxon>Eukaryota</taxon>
        <taxon>Metazoa</taxon>
        <taxon>Chordata</taxon>
        <taxon>Craniata</taxon>
        <taxon>Vertebrata</taxon>
        <taxon>Chondrichthyes</taxon>
        <taxon>Holocephali</taxon>
        <taxon>Chimaeriformes</taxon>
        <taxon>Callorhinchidae</taxon>
        <taxon>Callorhinchus</taxon>
    </lineage>
</organism>
<evidence type="ECO:0000259" key="6">
    <source>
        <dbReference type="Pfam" id="PF01168"/>
    </source>
</evidence>